<protein>
    <recommendedName>
        <fullName evidence="3">Type IV pilus assembly protein PilX</fullName>
    </recommendedName>
</protein>
<dbReference type="RefSeq" id="WP_093472285.1">
    <property type="nucleotide sequence ID" value="NZ_FOUI01000002.1"/>
</dbReference>
<name>A0A1I4P1B8_9GAMM</name>
<dbReference type="STRING" id="1720063.SAMN05216217_10248"/>
<organism evidence="1 2">
    <name type="scientific">Halopseudomonas yangmingensis</name>
    <dbReference type="NCBI Taxonomy" id="1720063"/>
    <lineage>
        <taxon>Bacteria</taxon>
        <taxon>Pseudomonadati</taxon>
        <taxon>Pseudomonadota</taxon>
        <taxon>Gammaproteobacteria</taxon>
        <taxon>Pseudomonadales</taxon>
        <taxon>Pseudomonadaceae</taxon>
        <taxon>Halopseudomonas</taxon>
    </lineage>
</organism>
<evidence type="ECO:0000313" key="2">
    <source>
        <dbReference type="Proteomes" id="UP000243629"/>
    </source>
</evidence>
<dbReference type="AlphaFoldDB" id="A0A1I4P1B8"/>
<gene>
    <name evidence="1" type="ORF">SAMN05216217_10248</name>
</gene>
<reference evidence="2" key="1">
    <citation type="submission" date="2016-10" db="EMBL/GenBank/DDBJ databases">
        <authorList>
            <person name="Varghese N."/>
            <person name="Submissions S."/>
        </authorList>
    </citation>
    <scope>NUCLEOTIDE SEQUENCE [LARGE SCALE GENOMIC DNA]</scope>
    <source>
        <strain evidence="2">DSM 24213</strain>
    </source>
</reference>
<evidence type="ECO:0008006" key="3">
    <source>
        <dbReference type="Google" id="ProtNLM"/>
    </source>
</evidence>
<keyword evidence="2" id="KW-1185">Reference proteome</keyword>
<proteinExistence type="predicted"/>
<sequence>MTPRERGAALLMTLMMLLMLGAGGSVAMHSALLQQRAATNLQLQRLSLLAAEQALMLAKRQVHSDAPEPMADGQPATGLSAQLASLDATDLWAWLQDAGDWQSRVEGTQRMAWRIIPEGEAMIGGAGADIYRLQALGISGNSRSLLEVQHARIRQ</sequence>
<dbReference type="EMBL" id="FOUI01000002">
    <property type="protein sequence ID" value="SFM21330.1"/>
    <property type="molecule type" value="Genomic_DNA"/>
</dbReference>
<evidence type="ECO:0000313" key="1">
    <source>
        <dbReference type="EMBL" id="SFM21330.1"/>
    </source>
</evidence>
<accession>A0A1I4P1B8</accession>
<dbReference type="Proteomes" id="UP000243629">
    <property type="component" value="Unassembled WGS sequence"/>
</dbReference>